<protein>
    <recommendedName>
        <fullName evidence="4">Tripartite ATP-independent transporter DctQ subunit</fullName>
    </recommendedName>
</protein>
<dbReference type="EMBL" id="QAOH01000026">
    <property type="protein sequence ID" value="PTQ66449.1"/>
    <property type="molecule type" value="Genomic_DNA"/>
</dbReference>
<keyword evidence="1" id="KW-0812">Transmembrane</keyword>
<accession>A0A2T5H4K4</accession>
<feature type="transmembrane region" description="Helical" evidence="1">
    <location>
        <begin position="12"/>
        <end position="31"/>
    </location>
</feature>
<evidence type="ECO:0000313" key="3">
    <source>
        <dbReference type="Proteomes" id="UP000244077"/>
    </source>
</evidence>
<keyword evidence="3" id="KW-1185">Reference proteome</keyword>
<feature type="transmembrane region" description="Helical" evidence="1">
    <location>
        <begin position="51"/>
        <end position="73"/>
    </location>
</feature>
<evidence type="ECO:0008006" key="4">
    <source>
        <dbReference type="Google" id="ProtNLM"/>
    </source>
</evidence>
<evidence type="ECO:0000256" key="1">
    <source>
        <dbReference type="SAM" id="Phobius"/>
    </source>
</evidence>
<name>A0A2T5H4K4_9RHOB</name>
<evidence type="ECO:0000313" key="2">
    <source>
        <dbReference type="EMBL" id="PTQ66449.1"/>
    </source>
</evidence>
<keyword evidence="1" id="KW-0472">Membrane</keyword>
<organism evidence="2 3">
    <name type="scientific">Celeribacter persicus</name>
    <dbReference type="NCBI Taxonomy" id="1651082"/>
    <lineage>
        <taxon>Bacteria</taxon>
        <taxon>Pseudomonadati</taxon>
        <taxon>Pseudomonadota</taxon>
        <taxon>Alphaproteobacteria</taxon>
        <taxon>Rhodobacterales</taxon>
        <taxon>Roseobacteraceae</taxon>
        <taxon>Celeribacter</taxon>
    </lineage>
</organism>
<comment type="caution">
    <text evidence="2">The sequence shown here is derived from an EMBL/GenBank/DDBJ whole genome shotgun (WGS) entry which is preliminary data.</text>
</comment>
<dbReference type="Proteomes" id="UP000244077">
    <property type="component" value="Unassembled WGS sequence"/>
</dbReference>
<gene>
    <name evidence="2" type="ORF">C8N42_1262</name>
</gene>
<reference evidence="2 3" key="1">
    <citation type="submission" date="2018-04" db="EMBL/GenBank/DDBJ databases">
        <title>Genomic Encyclopedia of Archaeal and Bacterial Type Strains, Phase II (KMG-II): from individual species to whole genera.</title>
        <authorList>
            <person name="Goeker M."/>
        </authorList>
    </citation>
    <scope>NUCLEOTIDE SEQUENCE [LARGE SCALE GENOMIC DNA]</scope>
    <source>
        <strain evidence="2 3">DSM 100434</strain>
    </source>
</reference>
<dbReference type="AlphaFoldDB" id="A0A2T5H4K4"/>
<proteinExistence type="predicted"/>
<sequence>MRAINPEWRIFGIVELVQLGFDALLLWQSLIPGLDSLRYEDETQDLALPIFLYWLPIFIGLTGTLIGAIWSVFRPTPQHDGDGSDILENPGI</sequence>
<keyword evidence="1" id="KW-1133">Transmembrane helix</keyword>